<dbReference type="AlphaFoldDB" id="A0A453F0W5"/>
<dbReference type="Gramene" id="AET3Gv20537100.1">
    <property type="protein sequence ID" value="AET3Gv20537100.1"/>
    <property type="gene ID" value="AET3Gv20537100"/>
</dbReference>
<reference evidence="3" key="1">
    <citation type="journal article" date="2014" name="Science">
        <title>Ancient hybridizations among the ancestral genomes of bread wheat.</title>
        <authorList>
            <consortium name="International Wheat Genome Sequencing Consortium,"/>
            <person name="Marcussen T."/>
            <person name="Sandve S.R."/>
            <person name="Heier L."/>
            <person name="Spannagl M."/>
            <person name="Pfeifer M."/>
            <person name="Jakobsen K.S."/>
            <person name="Wulff B.B."/>
            <person name="Steuernagel B."/>
            <person name="Mayer K.F."/>
            <person name="Olsen O.A."/>
        </authorList>
    </citation>
    <scope>NUCLEOTIDE SEQUENCE [LARGE SCALE GENOMIC DNA]</scope>
    <source>
        <strain evidence="3">cv. AL8/78</strain>
    </source>
</reference>
<evidence type="ECO:0000313" key="2">
    <source>
        <dbReference type="EnsemblPlants" id="AET3Gv20537100.1"/>
    </source>
</evidence>
<accession>A0A453F0W5</accession>
<dbReference type="STRING" id="200361.A0A453F0W5"/>
<organism evidence="2 3">
    <name type="scientific">Aegilops tauschii subsp. strangulata</name>
    <name type="common">Goatgrass</name>
    <dbReference type="NCBI Taxonomy" id="200361"/>
    <lineage>
        <taxon>Eukaryota</taxon>
        <taxon>Viridiplantae</taxon>
        <taxon>Streptophyta</taxon>
        <taxon>Embryophyta</taxon>
        <taxon>Tracheophyta</taxon>
        <taxon>Spermatophyta</taxon>
        <taxon>Magnoliopsida</taxon>
        <taxon>Liliopsida</taxon>
        <taxon>Poales</taxon>
        <taxon>Poaceae</taxon>
        <taxon>BOP clade</taxon>
        <taxon>Pooideae</taxon>
        <taxon>Triticodae</taxon>
        <taxon>Triticeae</taxon>
        <taxon>Triticinae</taxon>
        <taxon>Aegilops</taxon>
    </lineage>
</organism>
<protein>
    <recommendedName>
        <fullName evidence="1">Reverse transcriptase zinc-binding domain-containing protein</fullName>
    </recommendedName>
</protein>
<sequence length="51" mass="6058">MDRCWTSDRLARRGLQHQDVCPFCDQHDETINHLLVECVLAREVWTRVFSA</sequence>
<keyword evidence="3" id="KW-1185">Reference proteome</keyword>
<dbReference type="EnsemblPlants" id="AET3Gv20537100.1">
    <property type="protein sequence ID" value="AET3Gv20537100.1"/>
    <property type="gene ID" value="AET3Gv20537100"/>
</dbReference>
<dbReference type="Proteomes" id="UP000015105">
    <property type="component" value="Chromosome 3D"/>
</dbReference>
<reference evidence="2" key="4">
    <citation type="submission" date="2019-03" db="UniProtKB">
        <authorList>
            <consortium name="EnsemblPlants"/>
        </authorList>
    </citation>
    <scope>IDENTIFICATION</scope>
</reference>
<evidence type="ECO:0000313" key="3">
    <source>
        <dbReference type="Proteomes" id="UP000015105"/>
    </source>
</evidence>
<feature type="domain" description="Reverse transcriptase zinc-binding" evidence="1">
    <location>
        <begin position="2"/>
        <end position="45"/>
    </location>
</feature>
<evidence type="ECO:0000259" key="1">
    <source>
        <dbReference type="Pfam" id="PF13966"/>
    </source>
</evidence>
<reference evidence="3" key="2">
    <citation type="journal article" date="2017" name="Nat. Plants">
        <title>The Aegilops tauschii genome reveals multiple impacts of transposons.</title>
        <authorList>
            <person name="Zhao G."/>
            <person name="Zou C."/>
            <person name="Li K."/>
            <person name="Wang K."/>
            <person name="Li T."/>
            <person name="Gao L."/>
            <person name="Zhang X."/>
            <person name="Wang H."/>
            <person name="Yang Z."/>
            <person name="Liu X."/>
            <person name="Jiang W."/>
            <person name="Mao L."/>
            <person name="Kong X."/>
            <person name="Jiao Y."/>
            <person name="Jia J."/>
        </authorList>
    </citation>
    <scope>NUCLEOTIDE SEQUENCE [LARGE SCALE GENOMIC DNA]</scope>
    <source>
        <strain evidence="3">cv. AL8/78</strain>
    </source>
</reference>
<dbReference type="Pfam" id="PF13966">
    <property type="entry name" value="zf-RVT"/>
    <property type="match status" value="1"/>
</dbReference>
<name>A0A453F0W5_AEGTS</name>
<dbReference type="InterPro" id="IPR026960">
    <property type="entry name" value="RVT-Znf"/>
</dbReference>
<reference evidence="2" key="5">
    <citation type="journal article" date="2021" name="G3 (Bethesda)">
        <title>Aegilops tauschii genome assembly Aet v5.0 features greater sequence contiguity and improved annotation.</title>
        <authorList>
            <person name="Wang L."/>
            <person name="Zhu T."/>
            <person name="Rodriguez J.C."/>
            <person name="Deal K.R."/>
            <person name="Dubcovsky J."/>
            <person name="McGuire P.E."/>
            <person name="Lux T."/>
            <person name="Spannagl M."/>
            <person name="Mayer K.F.X."/>
            <person name="Baldrich P."/>
            <person name="Meyers B.C."/>
            <person name="Huo N."/>
            <person name="Gu Y.Q."/>
            <person name="Zhou H."/>
            <person name="Devos K.M."/>
            <person name="Bennetzen J.L."/>
            <person name="Unver T."/>
            <person name="Budak H."/>
            <person name="Gulick P.J."/>
            <person name="Galiba G."/>
            <person name="Kalapos B."/>
            <person name="Nelson D.R."/>
            <person name="Li P."/>
            <person name="You F.M."/>
            <person name="Luo M.C."/>
            <person name="Dvorak J."/>
        </authorList>
    </citation>
    <scope>NUCLEOTIDE SEQUENCE [LARGE SCALE GENOMIC DNA]</scope>
    <source>
        <strain evidence="2">cv. AL8/78</strain>
    </source>
</reference>
<reference evidence="2" key="3">
    <citation type="journal article" date="2017" name="Nature">
        <title>Genome sequence of the progenitor of the wheat D genome Aegilops tauschii.</title>
        <authorList>
            <person name="Luo M.C."/>
            <person name="Gu Y.Q."/>
            <person name="Puiu D."/>
            <person name="Wang H."/>
            <person name="Twardziok S.O."/>
            <person name="Deal K.R."/>
            <person name="Huo N."/>
            <person name="Zhu T."/>
            <person name="Wang L."/>
            <person name="Wang Y."/>
            <person name="McGuire P.E."/>
            <person name="Liu S."/>
            <person name="Long H."/>
            <person name="Ramasamy R.K."/>
            <person name="Rodriguez J.C."/>
            <person name="Van S.L."/>
            <person name="Yuan L."/>
            <person name="Wang Z."/>
            <person name="Xia Z."/>
            <person name="Xiao L."/>
            <person name="Anderson O.D."/>
            <person name="Ouyang S."/>
            <person name="Liang Y."/>
            <person name="Zimin A.V."/>
            <person name="Pertea G."/>
            <person name="Qi P."/>
            <person name="Bennetzen J.L."/>
            <person name="Dai X."/>
            <person name="Dawson M.W."/>
            <person name="Muller H.G."/>
            <person name="Kugler K."/>
            <person name="Rivarola-Duarte L."/>
            <person name="Spannagl M."/>
            <person name="Mayer K.F.X."/>
            <person name="Lu F.H."/>
            <person name="Bevan M.W."/>
            <person name="Leroy P."/>
            <person name="Li P."/>
            <person name="You F.M."/>
            <person name="Sun Q."/>
            <person name="Liu Z."/>
            <person name="Lyons E."/>
            <person name="Wicker T."/>
            <person name="Salzberg S.L."/>
            <person name="Devos K.M."/>
            <person name="Dvorak J."/>
        </authorList>
    </citation>
    <scope>NUCLEOTIDE SEQUENCE [LARGE SCALE GENOMIC DNA]</scope>
    <source>
        <strain evidence="2">cv. AL8/78</strain>
    </source>
</reference>
<proteinExistence type="predicted"/>